<keyword evidence="3" id="KW-1185">Reference proteome</keyword>
<feature type="transmembrane region" description="Helical" evidence="1">
    <location>
        <begin position="12"/>
        <end position="32"/>
    </location>
</feature>
<keyword evidence="1" id="KW-0812">Transmembrane</keyword>
<organism evidence="2 3">
    <name type="scientific">Aspergillus minisclerotigenes</name>
    <dbReference type="NCBI Taxonomy" id="656917"/>
    <lineage>
        <taxon>Eukaryota</taxon>
        <taxon>Fungi</taxon>
        <taxon>Dikarya</taxon>
        <taxon>Ascomycota</taxon>
        <taxon>Pezizomycotina</taxon>
        <taxon>Eurotiomycetes</taxon>
        <taxon>Eurotiomycetidae</taxon>
        <taxon>Eurotiales</taxon>
        <taxon>Aspergillaceae</taxon>
        <taxon>Aspergillus</taxon>
        <taxon>Aspergillus subgen. Circumdati</taxon>
    </lineage>
</organism>
<evidence type="ECO:0000256" key="1">
    <source>
        <dbReference type="SAM" id="Phobius"/>
    </source>
</evidence>
<dbReference type="EMBL" id="ML732838">
    <property type="protein sequence ID" value="KAB8269945.1"/>
    <property type="molecule type" value="Genomic_DNA"/>
</dbReference>
<keyword evidence="1" id="KW-1133">Transmembrane helix</keyword>
<name>A0A5N6IUB5_9EURO</name>
<keyword evidence="1" id="KW-0472">Membrane</keyword>
<gene>
    <name evidence="2" type="ORF">BDV30DRAFT_216056</name>
</gene>
<evidence type="ECO:0000313" key="2">
    <source>
        <dbReference type="EMBL" id="KAB8269945.1"/>
    </source>
</evidence>
<proteinExistence type="predicted"/>
<evidence type="ECO:0000313" key="3">
    <source>
        <dbReference type="Proteomes" id="UP000326289"/>
    </source>
</evidence>
<dbReference type="AlphaFoldDB" id="A0A5N6IUB5"/>
<dbReference type="Proteomes" id="UP000326289">
    <property type="component" value="Unassembled WGS sequence"/>
</dbReference>
<sequence>MGVCLVRCPLRCLRFVVLQWLPAIILMLSRLFTSPVPTRLRPTFGRRNGIQFMVRRRF</sequence>
<protein>
    <submittedName>
        <fullName evidence="2">Uncharacterized protein</fullName>
    </submittedName>
</protein>
<accession>A0A5N6IUB5</accession>
<reference evidence="2 3" key="1">
    <citation type="submission" date="2019-04" db="EMBL/GenBank/DDBJ databases">
        <title>Fungal friends and foes A comparative genomics study of 23 Aspergillus species from section Flavi.</title>
        <authorList>
            <consortium name="DOE Joint Genome Institute"/>
            <person name="Kjaerbolling I."/>
            <person name="Vesth T.C."/>
            <person name="Frisvad J.C."/>
            <person name="Nybo J.L."/>
            <person name="Theobald S."/>
            <person name="Kildgaard S."/>
            <person name="Petersen T.I."/>
            <person name="Kuo A."/>
            <person name="Sato A."/>
            <person name="Lyhne E.K."/>
            <person name="Kogle M.E."/>
            <person name="Wiebenga A."/>
            <person name="Kun R.S."/>
            <person name="Lubbers R.J."/>
            <person name="Makela M.R."/>
            <person name="Barry K."/>
            <person name="Chovatia M."/>
            <person name="Clum A."/>
            <person name="Daum C."/>
            <person name="Haridas S."/>
            <person name="He G."/>
            <person name="LaButti K."/>
            <person name="Lipzen A."/>
            <person name="Mondo S."/>
            <person name="Pangilinan J."/>
            <person name="Riley R."/>
            <person name="Salamov A."/>
            <person name="Simmons B.A."/>
            <person name="Magnuson J.K."/>
            <person name="Henrissat B."/>
            <person name="Mortensen U.H."/>
            <person name="Larsen T.O."/>
            <person name="De vries R.P."/>
            <person name="Grigoriev I.V."/>
            <person name="Machida M."/>
            <person name="Baker S.E."/>
            <person name="Andersen M.R."/>
        </authorList>
    </citation>
    <scope>NUCLEOTIDE SEQUENCE [LARGE SCALE GENOMIC DNA]</scope>
    <source>
        <strain evidence="2 3">CBS 117635</strain>
    </source>
</reference>